<comment type="similarity">
    <text evidence="5">Belongs to the BI1 family.</text>
</comment>
<dbReference type="OrthoDB" id="6285520at2759"/>
<evidence type="ECO:0000256" key="5">
    <source>
        <dbReference type="RuleBase" id="RU004379"/>
    </source>
</evidence>
<evidence type="ECO:0000256" key="3">
    <source>
        <dbReference type="ARBA" id="ARBA00022989"/>
    </source>
</evidence>
<sequence>MYIFARSVRKLVANPAKLTQAALNTLAKRNARSYARSRIIEQQKVKTGAGGFRAEKIGQAVLGGSAAAGIGALCFYGLGLSNDVGAIDKARFWPPEMRSMIKSTYLYFLGSLSITAGSAYYLHRSALVTRMMSGNPWVVFAGSMAALIGSSMACRSIEYEAGLNAKHLAWGVHSGVVGLVVAPLMFLGGPLILRAATYTAGTVAALSLTAACAPDEKFLSWGGPLSLGLGGICVASLGGMFLPATSAAVPVIQSLVTYGGLVVFGGFMLYDTQKIIKKAELATYSGKKYDPINASIGIYMDTINIFIRIAMIMAGNNRRK</sequence>
<evidence type="ECO:0000256" key="2">
    <source>
        <dbReference type="ARBA" id="ARBA00022692"/>
    </source>
</evidence>
<evidence type="ECO:0000256" key="4">
    <source>
        <dbReference type="ARBA" id="ARBA00023136"/>
    </source>
</evidence>
<evidence type="ECO:0000313" key="7">
    <source>
        <dbReference type="Proteomes" id="UP000594262"/>
    </source>
</evidence>
<dbReference type="InterPro" id="IPR006214">
    <property type="entry name" value="Bax_inhibitor_1-related"/>
</dbReference>
<dbReference type="AlphaFoldDB" id="A0A7M5U373"/>
<dbReference type="GeneID" id="136807956"/>
<keyword evidence="2 5" id="KW-0812">Transmembrane</keyword>
<accession>A0A7M5U373</accession>
<feature type="transmembrane region" description="Helical" evidence="5">
    <location>
        <begin position="167"/>
        <end position="186"/>
    </location>
</feature>
<comment type="subcellular location">
    <subcellularLocation>
        <location evidence="1">Membrane</location>
        <topology evidence="1">Multi-pass membrane protein</topology>
    </subcellularLocation>
</comment>
<feature type="transmembrane region" description="Helical" evidence="5">
    <location>
        <begin position="105"/>
        <end position="123"/>
    </location>
</feature>
<dbReference type="PANTHER" id="PTHR23291:SF112">
    <property type="entry name" value="GROWTH HORMONE-INDUCIBLE TRANSMEMBRANE PROTEIN"/>
    <property type="match status" value="1"/>
</dbReference>
<reference evidence="6" key="1">
    <citation type="submission" date="2021-01" db="UniProtKB">
        <authorList>
            <consortium name="EnsemblMetazoa"/>
        </authorList>
    </citation>
    <scope>IDENTIFICATION</scope>
</reference>
<proteinExistence type="inferred from homology"/>
<feature type="transmembrane region" description="Helical" evidence="5">
    <location>
        <begin position="251"/>
        <end position="270"/>
    </location>
</feature>
<feature type="transmembrane region" description="Helical" evidence="5">
    <location>
        <begin position="291"/>
        <end position="314"/>
    </location>
</feature>
<dbReference type="PANTHER" id="PTHR23291">
    <property type="entry name" value="BAX INHIBITOR-RELATED"/>
    <property type="match status" value="1"/>
</dbReference>
<dbReference type="GO" id="GO:0005743">
    <property type="term" value="C:mitochondrial inner membrane"/>
    <property type="evidence" value="ECO:0007669"/>
    <property type="project" value="TreeGrafter"/>
</dbReference>
<dbReference type="Pfam" id="PF01027">
    <property type="entry name" value="Bax1-I"/>
    <property type="match status" value="1"/>
</dbReference>
<keyword evidence="4 5" id="KW-0472">Membrane</keyword>
<evidence type="ECO:0000256" key="1">
    <source>
        <dbReference type="ARBA" id="ARBA00004141"/>
    </source>
</evidence>
<keyword evidence="7" id="KW-1185">Reference proteome</keyword>
<protein>
    <recommendedName>
        <fullName evidence="8">Growth hormone-inducible transmembrane protein</fullName>
    </recommendedName>
</protein>
<dbReference type="RefSeq" id="XP_066920684.1">
    <property type="nucleotide sequence ID" value="XM_067064583.1"/>
</dbReference>
<dbReference type="EnsemblMetazoa" id="CLYHEMT005646.1">
    <property type="protein sequence ID" value="CLYHEMP005646.1"/>
    <property type="gene ID" value="CLYHEMG005646"/>
</dbReference>
<name>A0A7M5U373_9CNID</name>
<evidence type="ECO:0008006" key="8">
    <source>
        <dbReference type="Google" id="ProtNLM"/>
    </source>
</evidence>
<organism evidence="6 7">
    <name type="scientific">Clytia hemisphaerica</name>
    <dbReference type="NCBI Taxonomy" id="252671"/>
    <lineage>
        <taxon>Eukaryota</taxon>
        <taxon>Metazoa</taxon>
        <taxon>Cnidaria</taxon>
        <taxon>Hydrozoa</taxon>
        <taxon>Hydroidolina</taxon>
        <taxon>Leptothecata</taxon>
        <taxon>Obeliida</taxon>
        <taxon>Clytiidae</taxon>
        <taxon>Clytia</taxon>
    </lineage>
</organism>
<evidence type="ECO:0000313" key="6">
    <source>
        <dbReference type="EnsemblMetazoa" id="CLYHEMP005646.1"/>
    </source>
</evidence>
<dbReference type="Proteomes" id="UP000594262">
    <property type="component" value="Unplaced"/>
</dbReference>
<feature type="transmembrane region" description="Helical" evidence="5">
    <location>
        <begin position="225"/>
        <end position="245"/>
    </location>
</feature>
<feature type="transmembrane region" description="Helical" evidence="5">
    <location>
        <begin position="135"/>
        <end position="155"/>
    </location>
</feature>
<keyword evidence="3 5" id="KW-1133">Transmembrane helix</keyword>